<dbReference type="Gene3D" id="2.40.170.20">
    <property type="entry name" value="TonB-dependent receptor, beta-barrel domain"/>
    <property type="match status" value="1"/>
</dbReference>
<dbReference type="InterPro" id="IPR008969">
    <property type="entry name" value="CarboxyPept-like_regulatory"/>
</dbReference>
<dbReference type="InterPro" id="IPR039426">
    <property type="entry name" value="TonB-dep_rcpt-like"/>
</dbReference>
<dbReference type="PANTHER" id="PTHR30069">
    <property type="entry name" value="TONB-DEPENDENT OUTER MEMBRANE RECEPTOR"/>
    <property type="match status" value="1"/>
</dbReference>
<evidence type="ECO:0000256" key="5">
    <source>
        <dbReference type="ARBA" id="ARBA00023136"/>
    </source>
</evidence>
<dbReference type="SUPFAM" id="SSF49464">
    <property type="entry name" value="Carboxypeptidase regulatory domain-like"/>
    <property type="match status" value="1"/>
</dbReference>
<feature type="domain" description="TonB-dependent transporter Oar-like beta-barrel" evidence="8">
    <location>
        <begin position="389"/>
        <end position="571"/>
    </location>
</feature>
<dbReference type="InterPro" id="IPR036942">
    <property type="entry name" value="Beta-barrel_TonB_sf"/>
</dbReference>
<evidence type="ECO:0000256" key="6">
    <source>
        <dbReference type="ARBA" id="ARBA00023237"/>
    </source>
</evidence>
<evidence type="ECO:0000256" key="2">
    <source>
        <dbReference type="ARBA" id="ARBA00022448"/>
    </source>
</evidence>
<evidence type="ECO:0000256" key="3">
    <source>
        <dbReference type="ARBA" id="ARBA00022452"/>
    </source>
</evidence>
<evidence type="ECO:0000256" key="1">
    <source>
        <dbReference type="ARBA" id="ARBA00004571"/>
    </source>
</evidence>
<comment type="caution">
    <text evidence="9">The sequence shown here is derived from an EMBL/GenBank/DDBJ whole genome shotgun (WGS) entry which is preliminary data.</text>
</comment>
<organism evidence="9 10">
    <name type="scientific">Candidatus Yanofskybacteria bacterium RIFCSPHIGHO2_02_FULL_43_15c</name>
    <dbReference type="NCBI Taxonomy" id="1802679"/>
    <lineage>
        <taxon>Bacteria</taxon>
        <taxon>Candidatus Yanofskyibacteriota</taxon>
    </lineage>
</organism>
<dbReference type="EMBL" id="MGJT01000010">
    <property type="protein sequence ID" value="OGN13069.1"/>
    <property type="molecule type" value="Genomic_DNA"/>
</dbReference>
<protein>
    <recommendedName>
        <fullName evidence="8">TonB-dependent transporter Oar-like beta-barrel domain-containing protein</fullName>
    </recommendedName>
</protein>
<keyword evidence="4" id="KW-0812">Transmembrane</keyword>
<dbReference type="GO" id="GO:0044718">
    <property type="term" value="P:siderophore transmembrane transport"/>
    <property type="evidence" value="ECO:0007669"/>
    <property type="project" value="TreeGrafter"/>
</dbReference>
<evidence type="ECO:0000256" key="4">
    <source>
        <dbReference type="ARBA" id="ARBA00022692"/>
    </source>
</evidence>
<feature type="domain" description="TonB-dependent transporter Oar-like beta-barrel" evidence="8">
    <location>
        <begin position="232"/>
        <end position="332"/>
    </location>
</feature>
<feature type="chain" id="PRO_5009535501" description="TonB-dependent transporter Oar-like beta-barrel domain-containing protein" evidence="7">
    <location>
        <begin position="24"/>
        <end position="998"/>
    </location>
</feature>
<dbReference type="Proteomes" id="UP000178197">
    <property type="component" value="Unassembled WGS sequence"/>
</dbReference>
<dbReference type="InterPro" id="IPR057601">
    <property type="entry name" value="Oar-like_b-barrel"/>
</dbReference>
<dbReference type="GO" id="GO:0015344">
    <property type="term" value="F:siderophore uptake transmembrane transporter activity"/>
    <property type="evidence" value="ECO:0007669"/>
    <property type="project" value="TreeGrafter"/>
</dbReference>
<dbReference type="Pfam" id="PF25183">
    <property type="entry name" value="OMP_b-brl_4"/>
    <property type="match status" value="2"/>
</dbReference>
<evidence type="ECO:0000313" key="10">
    <source>
        <dbReference type="Proteomes" id="UP000178197"/>
    </source>
</evidence>
<dbReference type="PANTHER" id="PTHR30069:SF46">
    <property type="entry name" value="OAR PROTEIN"/>
    <property type="match status" value="1"/>
</dbReference>
<keyword evidence="5" id="KW-0472">Membrane</keyword>
<keyword evidence="3" id="KW-1134">Transmembrane beta strand</keyword>
<evidence type="ECO:0000259" key="8">
    <source>
        <dbReference type="Pfam" id="PF25183"/>
    </source>
</evidence>
<dbReference type="Gene3D" id="2.60.40.1120">
    <property type="entry name" value="Carboxypeptidase-like, regulatory domain"/>
    <property type="match status" value="1"/>
</dbReference>
<evidence type="ECO:0000256" key="7">
    <source>
        <dbReference type="SAM" id="SignalP"/>
    </source>
</evidence>
<dbReference type="GO" id="GO:0009279">
    <property type="term" value="C:cell outer membrane"/>
    <property type="evidence" value="ECO:0007669"/>
    <property type="project" value="UniProtKB-SubCell"/>
</dbReference>
<evidence type="ECO:0000313" key="9">
    <source>
        <dbReference type="EMBL" id="OGN13069.1"/>
    </source>
</evidence>
<comment type="subcellular location">
    <subcellularLocation>
        <location evidence="1">Cell outer membrane</location>
        <topology evidence="1">Multi-pass membrane protein</topology>
    </subcellularLocation>
</comment>
<keyword evidence="6" id="KW-0998">Cell outer membrane</keyword>
<name>A0A1F8FL76_9BACT</name>
<feature type="signal peptide" evidence="7">
    <location>
        <begin position="1"/>
        <end position="23"/>
    </location>
</feature>
<sequence length="998" mass="110237">MKKVLSIVGFLTLLFFGSTFTYAQELTGTIRGSVTDPTDTVIPDVEITALAASGTAISTKTDSLGNYAMALLPGEYKVTFRQSGLESNAKEITVRVGQNIVLNVTMELSGIVQTVVVNVEGEIPQVDTGSSTIQSNISTDVQTKIPTGIGFVGAIVAVPGVKSEALGGGIMADGSSASENKFFIDGTEFSDPLTGSLLVMGNFPQEFVSEVQVERSFGAKYDGSLGAVINGVTKRGGSQIHGQVWTYFSDSALNASPREHLKFDEFNDNKILYFQPQKDPARSWVPGFAIGGTIIKNKLFFFSGSRPSLSQTEREVTFLKNKLTGNFTSRTRQDFTFNRLDYEGSWLNRPLQIYLSHAYSPLKMKGLLPGQEGTGSPDTLWHERGFRAPSNSILWRVNYVPKNSLTISLAGGSQYTNFKDTYGLSKGPSIAYLTSNVGIAGIPSKFQASAGQFTPDNFQTQKDAFQRSNLYIDALHLLHFKGSHLLKYGYQSDHLENDALAGTWPDGRFLMVWRSRWPSVTRPGEFISGAYGFYVEDRVITSGKVESANQAVYVQDDWQVRKNLMLNLGLRAGKEYVPSYIPGTTKEAVSFGFSDKLAPRIGLAYDPSGAGKSKIVANFAVVYDVIKYNLPRGSFGGEKWERCFYALNNPDLSRLTVGARGAFECLNLRVPSNDLIDPALRPMQQRLLTFGYEKLWGNERDGLRLSIYSINKSLVRTVEDVGRFVVSNGVFKEEYTITNPGEGRSIDPTWFPSGYPSPITPKARREYNSLEWRIDKKSTTQFVSLSYTLSQLWGNYSGLASTDERGRLSPNTDRDFDAAFMTADKDGKRVYGRLATDRPHVLKVWGHKETTTPLGTTSLGLSFILQSGTPLSTQVPVVTSTPQFAYGRGDLGRTPAFSNTDLTLGHNFSLPDFKENQKVRLELTVGNVFNQKTGMDKVTLLTHPNDGHLQFSSSNAVFRGYDPLVLMKQQDMRPNPAYGMTSLFQSPRSMRLTARFFF</sequence>
<gene>
    <name evidence="9" type="ORF">A3C71_00460</name>
</gene>
<keyword evidence="7" id="KW-0732">Signal</keyword>
<dbReference type="AlphaFoldDB" id="A0A1F8FL76"/>
<keyword evidence="2" id="KW-0813">Transport</keyword>
<dbReference type="Pfam" id="PF13620">
    <property type="entry name" value="CarboxypepD_reg"/>
    <property type="match status" value="1"/>
</dbReference>
<dbReference type="SUPFAM" id="SSF56935">
    <property type="entry name" value="Porins"/>
    <property type="match status" value="1"/>
</dbReference>
<accession>A0A1F8FL76</accession>
<proteinExistence type="predicted"/>
<reference evidence="9 10" key="1">
    <citation type="journal article" date="2016" name="Nat. Commun.">
        <title>Thousands of microbial genomes shed light on interconnected biogeochemical processes in an aquifer system.</title>
        <authorList>
            <person name="Anantharaman K."/>
            <person name="Brown C.T."/>
            <person name="Hug L.A."/>
            <person name="Sharon I."/>
            <person name="Castelle C.J."/>
            <person name="Probst A.J."/>
            <person name="Thomas B.C."/>
            <person name="Singh A."/>
            <person name="Wilkins M.J."/>
            <person name="Karaoz U."/>
            <person name="Brodie E.L."/>
            <person name="Williams K.H."/>
            <person name="Hubbard S.S."/>
            <person name="Banfield J.F."/>
        </authorList>
    </citation>
    <scope>NUCLEOTIDE SEQUENCE [LARGE SCALE GENOMIC DNA]</scope>
</reference>